<keyword evidence="3" id="KW-1185">Reference proteome</keyword>
<reference evidence="1" key="1">
    <citation type="submission" date="2018-11" db="EMBL/GenBank/DDBJ databases">
        <authorList>
            <person name="Alioto T."/>
            <person name="Alioto T."/>
        </authorList>
    </citation>
    <scope>NUCLEOTIDE SEQUENCE</scope>
</reference>
<dbReference type="OrthoDB" id="6019768at2759"/>
<organism evidence="1 3">
    <name type="scientific">Mytilus galloprovincialis</name>
    <name type="common">Mediterranean mussel</name>
    <dbReference type="NCBI Taxonomy" id="29158"/>
    <lineage>
        <taxon>Eukaryota</taxon>
        <taxon>Metazoa</taxon>
        <taxon>Spiralia</taxon>
        <taxon>Lophotrochozoa</taxon>
        <taxon>Mollusca</taxon>
        <taxon>Bivalvia</taxon>
        <taxon>Autobranchia</taxon>
        <taxon>Pteriomorphia</taxon>
        <taxon>Mytilida</taxon>
        <taxon>Mytiloidea</taxon>
        <taxon>Mytilidae</taxon>
        <taxon>Mytilinae</taxon>
        <taxon>Mytilus</taxon>
    </lineage>
</organism>
<evidence type="ECO:0000313" key="2">
    <source>
        <dbReference type="EMBL" id="VDI76994.1"/>
    </source>
</evidence>
<accession>A0A8B6D8U0</accession>
<dbReference type="EMBL" id="UYJE01003142">
    <property type="protein sequence ID" value="VDI16933.1"/>
    <property type="molecule type" value="Genomic_DNA"/>
</dbReference>
<dbReference type="EMBL" id="UYJE01009806">
    <property type="protein sequence ID" value="VDI76994.1"/>
    <property type="molecule type" value="Genomic_DNA"/>
</dbReference>
<protein>
    <submittedName>
        <fullName evidence="1">Uncharacterized protein</fullName>
    </submittedName>
</protein>
<comment type="caution">
    <text evidence="1">The sequence shown here is derived from an EMBL/GenBank/DDBJ whole genome shotgun (WGS) entry which is preliminary data.</text>
</comment>
<evidence type="ECO:0000313" key="1">
    <source>
        <dbReference type="EMBL" id="VDI16933.1"/>
    </source>
</evidence>
<name>A0A8B6D8U0_MYTGA</name>
<evidence type="ECO:0000313" key="3">
    <source>
        <dbReference type="Proteomes" id="UP000596742"/>
    </source>
</evidence>
<dbReference type="Proteomes" id="UP000596742">
    <property type="component" value="Unassembled WGS sequence"/>
</dbReference>
<gene>
    <name evidence="1" type="ORF">MGAL_10B007022</name>
    <name evidence="2" type="ORF">MGAL_10B085803</name>
</gene>
<sequence length="105" mass="12215">MDLIKGMINPDESWRLGNADLIQEFATLLWVEKGEDDLMKKVTSARIVYELYQRLTGENEMDAMRNETIAKIAKWVKEHPKATKEEVSKELTKQITLFAKKVDQM</sequence>
<dbReference type="AlphaFoldDB" id="A0A8B6D8U0"/>
<proteinExistence type="predicted"/>